<comment type="cofactor">
    <cofactor evidence="1">
        <name>pyridoxal 5'-phosphate</name>
        <dbReference type="ChEBI" id="CHEBI:597326"/>
    </cofactor>
</comment>
<keyword evidence="2 3" id="KW-0663">Pyridoxal phosphate</keyword>
<evidence type="ECO:0000313" key="4">
    <source>
        <dbReference type="EMBL" id="PRZ42279.1"/>
    </source>
</evidence>
<dbReference type="Pfam" id="PF00202">
    <property type="entry name" value="Aminotran_3"/>
    <property type="match status" value="1"/>
</dbReference>
<evidence type="ECO:0000256" key="2">
    <source>
        <dbReference type="ARBA" id="ARBA00022898"/>
    </source>
</evidence>
<dbReference type="GO" id="GO:0008483">
    <property type="term" value="F:transaminase activity"/>
    <property type="evidence" value="ECO:0007669"/>
    <property type="project" value="InterPro"/>
</dbReference>
<dbReference type="PROSITE" id="PS00600">
    <property type="entry name" value="AA_TRANSFER_CLASS_3"/>
    <property type="match status" value="1"/>
</dbReference>
<dbReference type="OrthoDB" id="9801052at2"/>
<dbReference type="SUPFAM" id="SSF53383">
    <property type="entry name" value="PLP-dependent transferases"/>
    <property type="match status" value="1"/>
</dbReference>
<accession>A0A2T1A0Z8</accession>
<dbReference type="GO" id="GO:0030170">
    <property type="term" value="F:pyridoxal phosphate binding"/>
    <property type="evidence" value="ECO:0007669"/>
    <property type="project" value="InterPro"/>
</dbReference>
<dbReference type="AlphaFoldDB" id="A0A2T1A0Z8"/>
<dbReference type="InterPro" id="IPR049704">
    <property type="entry name" value="Aminotrans_3_PPA_site"/>
</dbReference>
<dbReference type="Gene3D" id="3.90.1150.10">
    <property type="entry name" value="Aspartate Aminotransferase, domain 1"/>
    <property type="match status" value="1"/>
</dbReference>
<evidence type="ECO:0000256" key="3">
    <source>
        <dbReference type="RuleBase" id="RU003560"/>
    </source>
</evidence>
<protein>
    <submittedName>
        <fullName evidence="4">Glutamate-1-semialdehyde 2,1-aminomutase</fullName>
    </submittedName>
</protein>
<comment type="caution">
    <text evidence="4">The sequence shown here is derived from an EMBL/GenBank/DDBJ whole genome shotgun (WGS) entry which is preliminary data.</text>
</comment>
<keyword evidence="5" id="KW-1185">Reference proteome</keyword>
<dbReference type="PANTHER" id="PTHR43713:SF3">
    <property type="entry name" value="GLUTAMATE-1-SEMIALDEHYDE 2,1-AMINOMUTASE 1, CHLOROPLASTIC-RELATED"/>
    <property type="match status" value="1"/>
</dbReference>
<evidence type="ECO:0000256" key="1">
    <source>
        <dbReference type="ARBA" id="ARBA00001933"/>
    </source>
</evidence>
<dbReference type="Gene3D" id="3.40.640.10">
    <property type="entry name" value="Type I PLP-dependent aspartate aminotransferase-like (Major domain)"/>
    <property type="match status" value="1"/>
</dbReference>
<dbReference type="InterPro" id="IPR015422">
    <property type="entry name" value="PyrdxlP-dep_Trfase_small"/>
</dbReference>
<reference evidence="4 5" key="1">
    <citation type="submission" date="2018-03" db="EMBL/GenBank/DDBJ databases">
        <title>Genomic Encyclopedia of Archaeal and Bacterial Type Strains, Phase II (KMG-II): from individual species to whole genera.</title>
        <authorList>
            <person name="Goeker M."/>
        </authorList>
    </citation>
    <scope>NUCLEOTIDE SEQUENCE [LARGE SCALE GENOMIC DNA]</scope>
    <source>
        <strain evidence="4 5">DSM 100065</strain>
    </source>
</reference>
<comment type="similarity">
    <text evidence="3">Belongs to the class-III pyridoxal-phosphate-dependent aminotransferase family.</text>
</comment>
<dbReference type="EMBL" id="PVUE01000006">
    <property type="protein sequence ID" value="PRZ42279.1"/>
    <property type="molecule type" value="Genomic_DNA"/>
</dbReference>
<dbReference type="InterPro" id="IPR015424">
    <property type="entry name" value="PyrdxlP-dep_Trfase"/>
</dbReference>
<dbReference type="Proteomes" id="UP000237752">
    <property type="component" value="Unassembled WGS sequence"/>
</dbReference>
<evidence type="ECO:0000313" key="5">
    <source>
        <dbReference type="Proteomes" id="UP000237752"/>
    </source>
</evidence>
<dbReference type="InterPro" id="IPR005814">
    <property type="entry name" value="Aminotrans_3"/>
</dbReference>
<name>A0A2T1A0Z8_9ACTN</name>
<organism evidence="4 5">
    <name type="scientific">Antricoccus suffuscus</name>
    <dbReference type="NCBI Taxonomy" id="1629062"/>
    <lineage>
        <taxon>Bacteria</taxon>
        <taxon>Bacillati</taxon>
        <taxon>Actinomycetota</taxon>
        <taxon>Actinomycetes</taxon>
        <taxon>Geodermatophilales</taxon>
        <taxon>Antricoccaceae</taxon>
        <taxon>Antricoccus</taxon>
    </lineage>
</organism>
<dbReference type="InterPro" id="IPR015421">
    <property type="entry name" value="PyrdxlP-dep_Trfase_major"/>
</dbReference>
<proteinExistence type="inferred from homology"/>
<gene>
    <name evidence="4" type="ORF">CLV47_106150</name>
</gene>
<dbReference type="RefSeq" id="WP_106348775.1">
    <property type="nucleotide sequence ID" value="NZ_PVUE01000006.1"/>
</dbReference>
<sequence>MTAPTVSHDQDHALRERAKTVLPGGMYGHMSMRRMPDGFPQFMARGKGSRLWDTDGNEYIDFMCGWGPIVLGRQDPIVEAAAAKQMAEGDCLNGPGPIMVELAELLCDTIPHADWAMMAKNGTDATTACVTTARAATGRRKILIAGGAYHGAIPWCTPLTGGVIAEDRAHLDYFEYNDIESLRKAVDAAGDDLAGIIISPVRQELARTQEPATREFAQECRTLCTKTGAVLILDDVRCGFRIDLAGSWNSLGVQPDLAAWSKAIANGYALSAVTGRESLREATQTMYVTGSFWYSTVAMAAAVATITQLRETDALGRMRAAGEQWRAGLLTLAASHGLTVEHSGPVQMPLLQFQGDVDSKLAFTWANEAVKRGVYVHPIHNGFVSAAHTPADVDEALDRIDGAFATVAASI</sequence>
<dbReference type="PANTHER" id="PTHR43713">
    <property type="entry name" value="GLUTAMATE-1-SEMIALDEHYDE 2,1-AMINOMUTASE"/>
    <property type="match status" value="1"/>
</dbReference>